<dbReference type="OrthoDB" id="9785600at2"/>
<evidence type="ECO:0000256" key="3">
    <source>
        <dbReference type="ARBA" id="ARBA00022519"/>
    </source>
</evidence>
<dbReference type="InterPro" id="IPR010656">
    <property type="entry name" value="DctM"/>
</dbReference>
<evidence type="ECO:0000256" key="6">
    <source>
        <dbReference type="ARBA" id="ARBA00023136"/>
    </source>
</evidence>
<keyword evidence="10" id="KW-1185">Reference proteome</keyword>
<evidence type="ECO:0000256" key="7">
    <source>
        <dbReference type="SAM" id="Phobius"/>
    </source>
</evidence>
<evidence type="ECO:0000256" key="2">
    <source>
        <dbReference type="ARBA" id="ARBA00022475"/>
    </source>
</evidence>
<dbReference type="GO" id="GO:0005886">
    <property type="term" value="C:plasma membrane"/>
    <property type="evidence" value="ECO:0007669"/>
    <property type="project" value="UniProtKB-SubCell"/>
</dbReference>
<protein>
    <submittedName>
        <fullName evidence="9">Tripartite ATP-independent transporter DctM subunit</fullName>
    </submittedName>
</protein>
<feature type="transmembrane region" description="Helical" evidence="7">
    <location>
        <begin position="319"/>
        <end position="349"/>
    </location>
</feature>
<evidence type="ECO:0000256" key="4">
    <source>
        <dbReference type="ARBA" id="ARBA00022692"/>
    </source>
</evidence>
<keyword evidence="5 7" id="KW-1133">Transmembrane helix</keyword>
<dbReference type="PANTHER" id="PTHR33362">
    <property type="entry name" value="SIALIC ACID TRAP TRANSPORTER PERMEASE PROTEIN SIAT-RELATED"/>
    <property type="match status" value="1"/>
</dbReference>
<comment type="caution">
    <text evidence="9">The sequence shown here is derived from an EMBL/GenBank/DDBJ whole genome shotgun (WGS) entry which is preliminary data.</text>
</comment>
<keyword evidence="2" id="KW-1003">Cell membrane</keyword>
<dbReference type="Pfam" id="PF06808">
    <property type="entry name" value="DctM"/>
    <property type="match status" value="1"/>
</dbReference>
<evidence type="ECO:0000313" key="9">
    <source>
        <dbReference type="EMBL" id="TCK93237.1"/>
    </source>
</evidence>
<feature type="domain" description="TRAP C4-dicarboxylate transport system permease DctM subunit" evidence="8">
    <location>
        <begin position="13"/>
        <end position="421"/>
    </location>
</feature>
<proteinExistence type="predicted"/>
<feature type="transmembrane region" description="Helical" evidence="7">
    <location>
        <begin position="27"/>
        <end position="48"/>
    </location>
</feature>
<dbReference type="GO" id="GO:0022857">
    <property type="term" value="F:transmembrane transporter activity"/>
    <property type="evidence" value="ECO:0007669"/>
    <property type="project" value="TreeGrafter"/>
</dbReference>
<evidence type="ECO:0000256" key="1">
    <source>
        <dbReference type="ARBA" id="ARBA00004429"/>
    </source>
</evidence>
<feature type="transmembrane region" description="Helical" evidence="7">
    <location>
        <begin position="361"/>
        <end position="385"/>
    </location>
</feature>
<reference evidence="9 10" key="1">
    <citation type="submission" date="2019-03" db="EMBL/GenBank/DDBJ databases">
        <title>Genomic Encyclopedia of Type Strains, Phase IV (KMG-IV): sequencing the most valuable type-strain genomes for metagenomic binning, comparative biology and taxonomic classification.</title>
        <authorList>
            <person name="Goeker M."/>
        </authorList>
    </citation>
    <scope>NUCLEOTIDE SEQUENCE [LARGE SCALE GENOMIC DNA]</scope>
    <source>
        <strain evidence="9 10">DSM 24176</strain>
    </source>
</reference>
<organism evidence="9 10">
    <name type="scientific">Natranaerovirga hydrolytica</name>
    <dbReference type="NCBI Taxonomy" id="680378"/>
    <lineage>
        <taxon>Bacteria</taxon>
        <taxon>Bacillati</taxon>
        <taxon>Bacillota</taxon>
        <taxon>Clostridia</taxon>
        <taxon>Lachnospirales</taxon>
        <taxon>Natranaerovirgaceae</taxon>
        <taxon>Natranaerovirga</taxon>
    </lineage>
</organism>
<keyword evidence="6 7" id="KW-0472">Membrane</keyword>
<feature type="transmembrane region" description="Helical" evidence="7">
    <location>
        <begin position="5"/>
        <end position="21"/>
    </location>
</feature>
<evidence type="ECO:0000256" key="5">
    <source>
        <dbReference type="ARBA" id="ARBA00022989"/>
    </source>
</evidence>
<feature type="transmembrane region" description="Helical" evidence="7">
    <location>
        <begin position="176"/>
        <end position="198"/>
    </location>
</feature>
<dbReference type="RefSeq" id="WP_132282154.1">
    <property type="nucleotide sequence ID" value="NZ_SMGQ01000012.1"/>
</dbReference>
<feature type="transmembrane region" description="Helical" evidence="7">
    <location>
        <begin position="98"/>
        <end position="127"/>
    </location>
</feature>
<dbReference type="PANTHER" id="PTHR33362:SF2">
    <property type="entry name" value="TRAP TRANSPORTER LARGE PERMEASE PROTEIN"/>
    <property type="match status" value="1"/>
</dbReference>
<sequence length="431" mass="46229">MGNPTLAILVLVLGFIILLILKVPISFSLALSAFASAYIMNLPLLVIVQSMVKGVDSSNLMAIPFFIVAGEIMGQGGISKRLIELSHVLVGWLRGGLAQVNILASMFFGGISGSAVADVSSIGAMLIPMMQKDGYDSDFSVGITITSACQGVLIPPSHNMIIYAMMAGSGVSIGKLFMAGLVPGVLLGLMLMLITYFIARKNNYPRGRRIEKKEALHIFIRGILPFLTVFIIIGGVVSGYFTATESAAIAVVYAFIITFFVIREIPLRQMNKIITNSLRTLSLVLALIASANAFSYMMSLLKVPAMITNALLSISDNKAIILLLIVLLLLLLGCIMDMAPLIIIMTPILLPVVTNLGMSPIHFGVVLIFSLAIGLCTPPVGSALFVGCAIGKTPIERTSKYMLPFYLIMVTTLLAITFIPTLVMFIPNMMS</sequence>
<feature type="transmembrane region" description="Helical" evidence="7">
    <location>
        <begin position="278"/>
        <end position="299"/>
    </location>
</feature>
<comment type="subcellular location">
    <subcellularLocation>
        <location evidence="1">Cell inner membrane</location>
        <topology evidence="1">Multi-pass membrane protein</topology>
    </subcellularLocation>
</comment>
<dbReference type="Proteomes" id="UP000294545">
    <property type="component" value="Unassembled WGS sequence"/>
</dbReference>
<dbReference type="InterPro" id="IPR004681">
    <property type="entry name" value="TRAP_DctM"/>
</dbReference>
<keyword evidence="4 7" id="KW-0812">Transmembrane</keyword>
<keyword evidence="3" id="KW-0997">Cell inner membrane</keyword>
<evidence type="ECO:0000259" key="8">
    <source>
        <dbReference type="Pfam" id="PF06808"/>
    </source>
</evidence>
<dbReference type="NCBIfam" id="TIGR00786">
    <property type="entry name" value="dctM"/>
    <property type="match status" value="1"/>
</dbReference>
<feature type="transmembrane region" description="Helical" evidence="7">
    <location>
        <begin position="218"/>
        <end position="241"/>
    </location>
</feature>
<gene>
    <name evidence="9" type="ORF">EDC19_1428</name>
</gene>
<feature type="transmembrane region" description="Helical" evidence="7">
    <location>
        <begin position="247"/>
        <end position="266"/>
    </location>
</feature>
<dbReference type="PIRSF" id="PIRSF006066">
    <property type="entry name" value="HI0050"/>
    <property type="match status" value="1"/>
</dbReference>
<name>A0A4R1MKY6_9FIRM</name>
<evidence type="ECO:0000313" key="10">
    <source>
        <dbReference type="Proteomes" id="UP000294545"/>
    </source>
</evidence>
<accession>A0A4R1MKY6</accession>
<feature type="transmembrane region" description="Helical" evidence="7">
    <location>
        <begin position="405"/>
        <end position="426"/>
    </location>
</feature>
<dbReference type="EMBL" id="SMGQ01000012">
    <property type="protein sequence ID" value="TCK93237.1"/>
    <property type="molecule type" value="Genomic_DNA"/>
</dbReference>
<feature type="transmembrane region" description="Helical" evidence="7">
    <location>
        <begin position="60"/>
        <end position="78"/>
    </location>
</feature>
<dbReference type="AlphaFoldDB" id="A0A4R1MKY6"/>